<sequence>MPRPLIFRLRRVAAQRLRLFFCFFHRPALACRHRHRSP</sequence>
<protein>
    <submittedName>
        <fullName evidence="1">Uncharacterized protein</fullName>
    </submittedName>
</protein>
<dbReference type="EMBL" id="CP000546">
    <property type="protein sequence ID" value="ABN01925.1"/>
    <property type="molecule type" value="Genomic_DNA"/>
</dbReference>
<dbReference type="Proteomes" id="UP000002283">
    <property type="component" value="Chromosome I"/>
</dbReference>
<dbReference type="KEGG" id="bml:BMA10229_A1004"/>
<evidence type="ECO:0000313" key="1">
    <source>
        <dbReference type="EMBL" id="ABN01925.1"/>
    </source>
</evidence>
<name>A2S4X3_BURM9</name>
<proteinExistence type="predicted"/>
<organism evidence="1 2">
    <name type="scientific">Burkholderia mallei (strain NCTC 10229)</name>
    <dbReference type="NCBI Taxonomy" id="412022"/>
    <lineage>
        <taxon>Bacteria</taxon>
        <taxon>Pseudomonadati</taxon>
        <taxon>Pseudomonadota</taxon>
        <taxon>Betaproteobacteria</taxon>
        <taxon>Burkholderiales</taxon>
        <taxon>Burkholderiaceae</taxon>
        <taxon>Burkholderia</taxon>
        <taxon>pseudomallei group</taxon>
    </lineage>
</organism>
<accession>A2S4X3</accession>
<gene>
    <name evidence="1" type="ordered locus">BMA10229_A1004</name>
</gene>
<reference evidence="1 2" key="1">
    <citation type="submission" date="2007-01" db="EMBL/GenBank/DDBJ databases">
        <authorList>
            <person name="DeShazer D."/>
            <person name="Woods D.E."/>
            <person name="Nierman W.C."/>
        </authorList>
    </citation>
    <scope>NUCLEOTIDE SEQUENCE [LARGE SCALE GENOMIC DNA]</scope>
    <source>
        <strain evidence="1 2">NCTC 10229</strain>
    </source>
</reference>
<dbReference type="AlphaFoldDB" id="A2S4X3"/>
<evidence type="ECO:0000313" key="2">
    <source>
        <dbReference type="Proteomes" id="UP000002283"/>
    </source>
</evidence>
<dbReference type="HOGENOM" id="CLU_3325541_0_0_4"/>